<evidence type="ECO:0000313" key="1">
    <source>
        <dbReference type="EMBL" id="KAH9522143.1"/>
    </source>
</evidence>
<gene>
    <name evidence="1" type="ORF">DERF_005742</name>
</gene>
<comment type="caution">
    <text evidence="1">The sequence shown here is derived from an EMBL/GenBank/DDBJ whole genome shotgun (WGS) entry which is preliminary data.</text>
</comment>
<reference evidence="1" key="2">
    <citation type="journal article" date="2022" name="Res Sq">
        <title>Comparative Genomics Reveals Insights into the Divergent Evolution of Astigmatic Mites and Household Pest Adaptations.</title>
        <authorList>
            <person name="Xiong Q."/>
            <person name="Wan A.T.-Y."/>
            <person name="Liu X.-Y."/>
            <person name="Fung C.S.-H."/>
            <person name="Xiao X."/>
            <person name="Malainual N."/>
            <person name="Hou J."/>
            <person name="Wang L."/>
            <person name="Wang M."/>
            <person name="Yang K."/>
            <person name="Cui Y."/>
            <person name="Leung E."/>
            <person name="Nong W."/>
            <person name="Shin S.-K."/>
            <person name="Au S."/>
            <person name="Jeong K.Y."/>
            <person name="Chew F.T."/>
            <person name="Hui J."/>
            <person name="Leung T.F."/>
            <person name="Tungtrongchitr A."/>
            <person name="Zhong N."/>
            <person name="Liu Z."/>
            <person name="Tsui S."/>
        </authorList>
    </citation>
    <scope>NUCLEOTIDE SEQUENCE</scope>
    <source>
        <strain evidence="1">Derf</strain>
        <tissue evidence="1">Whole organism</tissue>
    </source>
</reference>
<organism evidence="1 2">
    <name type="scientific">Dermatophagoides farinae</name>
    <name type="common">American house dust mite</name>
    <dbReference type="NCBI Taxonomy" id="6954"/>
    <lineage>
        <taxon>Eukaryota</taxon>
        <taxon>Metazoa</taxon>
        <taxon>Ecdysozoa</taxon>
        <taxon>Arthropoda</taxon>
        <taxon>Chelicerata</taxon>
        <taxon>Arachnida</taxon>
        <taxon>Acari</taxon>
        <taxon>Acariformes</taxon>
        <taxon>Sarcoptiformes</taxon>
        <taxon>Astigmata</taxon>
        <taxon>Psoroptidia</taxon>
        <taxon>Analgoidea</taxon>
        <taxon>Pyroglyphidae</taxon>
        <taxon>Dermatophagoidinae</taxon>
        <taxon>Dermatophagoides</taxon>
    </lineage>
</organism>
<evidence type="ECO:0000313" key="2">
    <source>
        <dbReference type="Proteomes" id="UP000790347"/>
    </source>
</evidence>
<proteinExistence type="predicted"/>
<protein>
    <submittedName>
        <fullName evidence="1">Uncharacterized protein</fullName>
    </submittedName>
</protein>
<keyword evidence="2" id="KW-1185">Reference proteome</keyword>
<name>A0A922L7G0_DERFA</name>
<accession>A0A922L7G0</accession>
<dbReference type="Proteomes" id="UP000790347">
    <property type="component" value="Unassembled WGS sequence"/>
</dbReference>
<dbReference type="AlphaFoldDB" id="A0A922L7G0"/>
<sequence>MKQKPKIIELSARQVKLDCFHVMIMVNSKGDRNCRGAKRIFVNDALQWNVEFLKLTFDFLE</sequence>
<dbReference type="EMBL" id="ASGP02000002">
    <property type="protein sequence ID" value="KAH9522143.1"/>
    <property type="molecule type" value="Genomic_DNA"/>
</dbReference>
<reference evidence="1" key="1">
    <citation type="submission" date="2013-05" db="EMBL/GenBank/DDBJ databases">
        <authorList>
            <person name="Yim A.K.Y."/>
            <person name="Chan T.F."/>
            <person name="Ji K.M."/>
            <person name="Liu X.Y."/>
            <person name="Zhou J.W."/>
            <person name="Li R.Q."/>
            <person name="Yang K.Y."/>
            <person name="Li J."/>
            <person name="Li M."/>
            <person name="Law P.T.W."/>
            <person name="Wu Y.L."/>
            <person name="Cai Z.L."/>
            <person name="Qin H."/>
            <person name="Bao Y."/>
            <person name="Leung R.K.K."/>
            <person name="Ng P.K.S."/>
            <person name="Zou J."/>
            <person name="Zhong X.J."/>
            <person name="Ran P.X."/>
            <person name="Zhong N.S."/>
            <person name="Liu Z.G."/>
            <person name="Tsui S.K.W."/>
        </authorList>
    </citation>
    <scope>NUCLEOTIDE SEQUENCE</scope>
    <source>
        <strain evidence="1">Derf</strain>
        <tissue evidence="1">Whole organism</tissue>
    </source>
</reference>